<dbReference type="OrthoDB" id="10248373at2759"/>
<organism evidence="2 3">
    <name type="scientific">Blyttiomyces helicus</name>
    <dbReference type="NCBI Taxonomy" id="388810"/>
    <lineage>
        <taxon>Eukaryota</taxon>
        <taxon>Fungi</taxon>
        <taxon>Fungi incertae sedis</taxon>
        <taxon>Chytridiomycota</taxon>
        <taxon>Chytridiomycota incertae sedis</taxon>
        <taxon>Chytridiomycetes</taxon>
        <taxon>Chytridiomycetes incertae sedis</taxon>
        <taxon>Blyttiomyces</taxon>
    </lineage>
</organism>
<accession>A0A4P9WB44</accession>
<reference evidence="3" key="1">
    <citation type="journal article" date="2018" name="Nat. Microbiol.">
        <title>Leveraging single-cell genomics to expand the fungal tree of life.</title>
        <authorList>
            <person name="Ahrendt S.R."/>
            <person name="Quandt C.A."/>
            <person name="Ciobanu D."/>
            <person name="Clum A."/>
            <person name="Salamov A."/>
            <person name="Andreopoulos B."/>
            <person name="Cheng J.F."/>
            <person name="Woyke T."/>
            <person name="Pelin A."/>
            <person name="Henrissat B."/>
            <person name="Reynolds N.K."/>
            <person name="Benny G.L."/>
            <person name="Smith M.E."/>
            <person name="James T.Y."/>
            <person name="Grigoriev I.V."/>
        </authorList>
    </citation>
    <scope>NUCLEOTIDE SEQUENCE [LARGE SCALE GENOMIC DNA]</scope>
</reference>
<sequence length="310" mass="35454">MTHTRTSLFPIVHHDLWDMYKKAVASFWIPEEIDLAKDWEALSHNEQHFLKHVLAFFAGSDMIVVDNLTNRFCQDANMMEAAMFYGFQIAMENIHTEVYAQLIECYVDDKDERAHLLSAVSSIPCIKKKAVWANKWTSSSKSFSHRLIAFAAVEGIMFSSSFAAIFWLKSKGKMPGLAFSNQMIARDEGLHCDFACLLYSKHDKLPRDQVLEIICEAAELEAEFACESLPVDLLGMNSAMIRIYVQFVADRLIVALGYAKHYNVQNPFDFMENISLQEKTNFFEQRVGEYRKAGSMATIADREFTTTAEF</sequence>
<dbReference type="InterPro" id="IPR033909">
    <property type="entry name" value="RNR_small"/>
</dbReference>
<dbReference type="InterPro" id="IPR012348">
    <property type="entry name" value="RNR-like"/>
</dbReference>
<dbReference type="GO" id="GO:0009263">
    <property type="term" value="P:deoxyribonucleotide biosynthetic process"/>
    <property type="evidence" value="ECO:0007669"/>
    <property type="project" value="InterPro"/>
</dbReference>
<dbReference type="Pfam" id="PF00268">
    <property type="entry name" value="Ribonuc_red_sm"/>
    <property type="match status" value="1"/>
</dbReference>
<keyword evidence="3" id="KW-1185">Reference proteome</keyword>
<dbReference type="PANTHER" id="PTHR23409:SF18">
    <property type="entry name" value="RIBONUCLEOSIDE-DIPHOSPHATE REDUCTASE SUBUNIT M2"/>
    <property type="match status" value="1"/>
</dbReference>
<evidence type="ECO:0000313" key="2">
    <source>
        <dbReference type="EMBL" id="RKO88805.1"/>
    </source>
</evidence>
<name>A0A4P9WB44_9FUNG</name>
<dbReference type="CDD" id="cd01049">
    <property type="entry name" value="RNRR2"/>
    <property type="match status" value="1"/>
</dbReference>
<dbReference type="Gene3D" id="1.10.620.20">
    <property type="entry name" value="Ribonucleotide Reductase, subunit A"/>
    <property type="match status" value="1"/>
</dbReference>
<evidence type="ECO:0000313" key="3">
    <source>
        <dbReference type="Proteomes" id="UP000269721"/>
    </source>
</evidence>
<dbReference type="GO" id="GO:0016491">
    <property type="term" value="F:oxidoreductase activity"/>
    <property type="evidence" value="ECO:0007669"/>
    <property type="project" value="InterPro"/>
</dbReference>
<dbReference type="InterPro" id="IPR009078">
    <property type="entry name" value="Ferritin-like_SF"/>
</dbReference>
<evidence type="ECO:0000256" key="1">
    <source>
        <dbReference type="ARBA" id="ARBA00009303"/>
    </source>
</evidence>
<dbReference type="PANTHER" id="PTHR23409">
    <property type="entry name" value="RIBONUCLEOSIDE-DIPHOSPHATE REDUCTASE SMALL CHAIN"/>
    <property type="match status" value="1"/>
</dbReference>
<dbReference type="InterPro" id="IPR000358">
    <property type="entry name" value="RNR_small_fam"/>
</dbReference>
<dbReference type="EMBL" id="KZ996467">
    <property type="protein sequence ID" value="RKO88805.1"/>
    <property type="molecule type" value="Genomic_DNA"/>
</dbReference>
<dbReference type="AlphaFoldDB" id="A0A4P9WB44"/>
<dbReference type="SUPFAM" id="SSF47240">
    <property type="entry name" value="Ferritin-like"/>
    <property type="match status" value="1"/>
</dbReference>
<protein>
    <submittedName>
        <fullName evidence="2">Ribonucleotide reductase small subunit</fullName>
    </submittedName>
</protein>
<proteinExistence type="inferred from homology"/>
<dbReference type="Proteomes" id="UP000269721">
    <property type="component" value="Unassembled WGS sequence"/>
</dbReference>
<comment type="similarity">
    <text evidence="1">Belongs to the ribonucleoside diphosphate reductase small chain family.</text>
</comment>
<gene>
    <name evidence="2" type="ORF">BDK51DRAFT_39839</name>
</gene>